<gene>
    <name evidence="10" type="ORF">FMM08_04835</name>
</gene>
<dbReference type="OrthoDB" id="9793490at2"/>
<dbReference type="Gene3D" id="1.10.3720.10">
    <property type="entry name" value="MetI-like"/>
    <property type="match status" value="1"/>
</dbReference>
<dbReference type="SUPFAM" id="SSF161098">
    <property type="entry name" value="MetI-like"/>
    <property type="match status" value="1"/>
</dbReference>
<dbReference type="InterPro" id="IPR035906">
    <property type="entry name" value="MetI-like_sf"/>
</dbReference>
<evidence type="ECO:0000256" key="2">
    <source>
        <dbReference type="ARBA" id="ARBA00022448"/>
    </source>
</evidence>
<keyword evidence="11" id="KW-1185">Reference proteome</keyword>
<dbReference type="RefSeq" id="WP_147925188.1">
    <property type="nucleotide sequence ID" value="NZ_VKAC01000002.1"/>
</dbReference>
<accession>A0A5C8ZK71</accession>
<evidence type="ECO:0000256" key="4">
    <source>
        <dbReference type="ARBA" id="ARBA00022692"/>
    </source>
</evidence>
<dbReference type="PANTHER" id="PTHR30450:SF1">
    <property type="entry name" value="D-METHIONINE TRANSPORT SYSTEM PERMEASE PROTEIN METI-RELATED"/>
    <property type="match status" value="1"/>
</dbReference>
<proteinExistence type="inferred from homology"/>
<feature type="transmembrane region" description="Helical" evidence="7">
    <location>
        <begin position="71"/>
        <end position="92"/>
    </location>
</feature>
<dbReference type="GO" id="GO:0048473">
    <property type="term" value="P:D-methionine transmembrane transport"/>
    <property type="evidence" value="ECO:0007669"/>
    <property type="project" value="TreeGrafter"/>
</dbReference>
<dbReference type="Proteomes" id="UP000321234">
    <property type="component" value="Unassembled WGS sequence"/>
</dbReference>
<comment type="caution">
    <text evidence="10">The sequence shown here is derived from an EMBL/GenBank/DDBJ whole genome shotgun (WGS) entry which is preliminary data.</text>
</comment>
<dbReference type="PROSITE" id="PS50928">
    <property type="entry name" value="ABC_TM1"/>
    <property type="match status" value="1"/>
</dbReference>
<keyword evidence="6 7" id="KW-0472">Membrane</keyword>
<keyword evidence="5 7" id="KW-1133">Transmembrane helix</keyword>
<protein>
    <submittedName>
        <fullName evidence="10">ABC transporter permease subunit</fullName>
    </submittedName>
</protein>
<dbReference type="Pfam" id="PF00528">
    <property type="entry name" value="BPD_transp_1"/>
    <property type="match status" value="1"/>
</dbReference>
<evidence type="ECO:0000313" key="10">
    <source>
        <dbReference type="EMBL" id="TXR57549.1"/>
    </source>
</evidence>
<comment type="similarity">
    <text evidence="7">Belongs to the binding-protein-dependent transport system permease family.</text>
</comment>
<dbReference type="GO" id="GO:0005886">
    <property type="term" value="C:plasma membrane"/>
    <property type="evidence" value="ECO:0007669"/>
    <property type="project" value="UniProtKB-SubCell"/>
</dbReference>
<feature type="transmembrane region" description="Helical" evidence="7">
    <location>
        <begin position="177"/>
        <end position="199"/>
    </location>
</feature>
<evidence type="ECO:0000313" key="11">
    <source>
        <dbReference type="Proteomes" id="UP000321234"/>
    </source>
</evidence>
<evidence type="ECO:0000256" key="8">
    <source>
        <dbReference type="SAM" id="MobiDB-lite"/>
    </source>
</evidence>
<comment type="subcellular location">
    <subcellularLocation>
        <location evidence="1 7">Cell membrane</location>
        <topology evidence="1 7">Multi-pass membrane protein</topology>
    </subcellularLocation>
</comment>
<feature type="transmembrane region" description="Helical" evidence="7">
    <location>
        <begin position="36"/>
        <end position="59"/>
    </location>
</feature>
<evidence type="ECO:0000256" key="1">
    <source>
        <dbReference type="ARBA" id="ARBA00004651"/>
    </source>
</evidence>
<sequence>MSTVLLSPVLAATSTDLTWAEIPALVLPALGDTLVMVGVTMAVVVVLGVPLGVALDALGPGGLTPRPVLHRVLSAVVSVGRSLPFLILMAALVPFTRFVTGTNIGIPAAVVPMALAGTAFFSRIVENSLRSVPPSLVRVARASGASPLQVLTSVKLAEAVPSILGGLTINTIAMIEYSAIAGTIGAGGIGYVAVTYGYQRFDHNVMITTIVVLVALVAAVQALGDAAVRATTPHSRRRLPRQRRAGTSGATSSSSSSTAQTSASASPKELTDVHH</sequence>
<evidence type="ECO:0000256" key="5">
    <source>
        <dbReference type="ARBA" id="ARBA00022989"/>
    </source>
</evidence>
<feature type="domain" description="ABC transmembrane type-1" evidence="9">
    <location>
        <begin position="30"/>
        <end position="224"/>
    </location>
</feature>
<feature type="compositionally biased region" description="Low complexity" evidence="8">
    <location>
        <begin position="245"/>
        <end position="266"/>
    </location>
</feature>
<reference evidence="10 11" key="1">
    <citation type="submission" date="2019-07" db="EMBL/GenBank/DDBJ databases">
        <title>Quadrisphaera sp. strain DD2A genome sequencing and assembly.</title>
        <authorList>
            <person name="Kim I."/>
        </authorList>
    </citation>
    <scope>NUCLEOTIDE SEQUENCE [LARGE SCALE GENOMIC DNA]</scope>
    <source>
        <strain evidence="10 11">DD2A</strain>
    </source>
</reference>
<feature type="transmembrane region" description="Helical" evidence="7">
    <location>
        <begin position="104"/>
        <end position="125"/>
    </location>
</feature>
<keyword evidence="4 7" id="KW-0812">Transmembrane</keyword>
<feature type="transmembrane region" description="Helical" evidence="7">
    <location>
        <begin position="205"/>
        <end position="228"/>
    </location>
</feature>
<evidence type="ECO:0000256" key="3">
    <source>
        <dbReference type="ARBA" id="ARBA00022475"/>
    </source>
</evidence>
<name>A0A5C8ZK71_9ACTN</name>
<feature type="region of interest" description="Disordered" evidence="8">
    <location>
        <begin position="230"/>
        <end position="275"/>
    </location>
</feature>
<dbReference type="EMBL" id="VKAC01000002">
    <property type="protein sequence ID" value="TXR57549.1"/>
    <property type="molecule type" value="Genomic_DNA"/>
</dbReference>
<dbReference type="InterPro" id="IPR051322">
    <property type="entry name" value="AA_ABC_Transporter_Permease"/>
</dbReference>
<evidence type="ECO:0000256" key="7">
    <source>
        <dbReference type="RuleBase" id="RU363032"/>
    </source>
</evidence>
<dbReference type="InterPro" id="IPR000515">
    <property type="entry name" value="MetI-like"/>
</dbReference>
<evidence type="ECO:0000256" key="6">
    <source>
        <dbReference type="ARBA" id="ARBA00023136"/>
    </source>
</evidence>
<dbReference type="CDD" id="cd06261">
    <property type="entry name" value="TM_PBP2"/>
    <property type="match status" value="1"/>
</dbReference>
<dbReference type="AlphaFoldDB" id="A0A5C8ZK71"/>
<dbReference type="PANTHER" id="PTHR30450">
    <property type="entry name" value="ABC TRANSPORTER PERMEASE"/>
    <property type="match status" value="1"/>
</dbReference>
<keyword evidence="2 7" id="KW-0813">Transport</keyword>
<keyword evidence="3" id="KW-1003">Cell membrane</keyword>
<evidence type="ECO:0000259" key="9">
    <source>
        <dbReference type="PROSITE" id="PS50928"/>
    </source>
</evidence>
<organism evidence="10 11">
    <name type="scientific">Quadrisphaera setariae</name>
    <dbReference type="NCBI Taxonomy" id="2593304"/>
    <lineage>
        <taxon>Bacteria</taxon>
        <taxon>Bacillati</taxon>
        <taxon>Actinomycetota</taxon>
        <taxon>Actinomycetes</taxon>
        <taxon>Kineosporiales</taxon>
        <taxon>Kineosporiaceae</taxon>
        <taxon>Quadrisphaera</taxon>
    </lineage>
</organism>
<feature type="compositionally biased region" description="Basic residues" evidence="8">
    <location>
        <begin position="234"/>
        <end position="244"/>
    </location>
</feature>